<evidence type="ECO:0000259" key="6">
    <source>
        <dbReference type="Pfam" id="PF21027"/>
    </source>
</evidence>
<evidence type="ECO:0000313" key="7">
    <source>
        <dbReference type="EMBL" id="CAD7694834.1"/>
    </source>
</evidence>
<evidence type="ECO:0000256" key="3">
    <source>
        <dbReference type="SAM" id="MobiDB-lite"/>
    </source>
</evidence>
<dbReference type="InterPro" id="IPR012334">
    <property type="entry name" value="Pectin_lyas_fold"/>
</dbReference>
<dbReference type="InterPro" id="IPR013783">
    <property type="entry name" value="Ig-like_fold"/>
</dbReference>
<feature type="region of interest" description="Disordered" evidence="3">
    <location>
        <begin position="569"/>
        <end position="588"/>
    </location>
</feature>
<dbReference type="InterPro" id="IPR048527">
    <property type="entry name" value="Sde182_C"/>
</dbReference>
<accession>A0A8S1IMK6</accession>
<gene>
    <name evidence="7" type="ORF">OSTQU699_LOCUS197</name>
</gene>
<dbReference type="PANTHER" id="PTHR42970">
    <property type="entry name" value="PECTATE LYASE C-RELATED"/>
    <property type="match status" value="1"/>
</dbReference>
<dbReference type="EMBL" id="CAJHUC010000279">
    <property type="protein sequence ID" value="CAD7694834.1"/>
    <property type="molecule type" value="Genomic_DNA"/>
</dbReference>
<reference evidence="7" key="1">
    <citation type="submission" date="2020-12" db="EMBL/GenBank/DDBJ databases">
        <authorList>
            <person name="Iha C."/>
        </authorList>
    </citation>
    <scope>NUCLEOTIDE SEQUENCE</scope>
</reference>
<dbReference type="Pfam" id="PF07632">
    <property type="entry name" value="Sde182_NH-like"/>
    <property type="match status" value="1"/>
</dbReference>
<dbReference type="Gene3D" id="3.90.245.10">
    <property type="entry name" value="Ribonucleoside hydrolase-like"/>
    <property type="match status" value="1"/>
</dbReference>
<dbReference type="GO" id="GO:0046872">
    <property type="term" value="F:metal ion binding"/>
    <property type="evidence" value="ECO:0007669"/>
    <property type="project" value="UniProtKB-KW"/>
</dbReference>
<evidence type="ECO:0000259" key="5">
    <source>
        <dbReference type="Pfam" id="PF07632"/>
    </source>
</evidence>
<dbReference type="Pfam" id="PF21027">
    <property type="entry name" value="Sde0182_C"/>
    <property type="match status" value="1"/>
</dbReference>
<keyword evidence="1" id="KW-0479">Metal-binding</keyword>
<dbReference type="InterPro" id="IPR011483">
    <property type="entry name" value="Sde182_NH-like"/>
</dbReference>
<keyword evidence="8" id="KW-1185">Reference proteome</keyword>
<evidence type="ECO:0000313" key="8">
    <source>
        <dbReference type="Proteomes" id="UP000708148"/>
    </source>
</evidence>
<protein>
    <recommendedName>
        <fullName evidence="9">Pectin lyase fold/virulence factor</fullName>
    </recommendedName>
</protein>
<comment type="caution">
    <text evidence="7">The sequence shown here is derived from an EMBL/GenBank/DDBJ whole genome shotgun (WGS) entry which is preliminary data.</text>
</comment>
<feature type="transmembrane region" description="Helical" evidence="4">
    <location>
        <begin position="20"/>
        <end position="47"/>
    </location>
</feature>
<dbReference type="PANTHER" id="PTHR42970:SF1">
    <property type="entry name" value="PECTATE LYASE C-RELATED"/>
    <property type="match status" value="1"/>
</dbReference>
<feature type="transmembrane region" description="Helical" evidence="4">
    <location>
        <begin position="59"/>
        <end position="85"/>
    </location>
</feature>
<keyword evidence="4" id="KW-0472">Membrane</keyword>
<dbReference type="Gene3D" id="2.160.20.10">
    <property type="entry name" value="Single-stranded right-handed beta-helix, Pectin lyase-like"/>
    <property type="match status" value="1"/>
</dbReference>
<evidence type="ECO:0000256" key="1">
    <source>
        <dbReference type="ARBA" id="ARBA00022723"/>
    </source>
</evidence>
<feature type="domain" description="Cellulose-binding Sde182 C-terminal" evidence="6">
    <location>
        <begin position="998"/>
        <end position="1078"/>
    </location>
</feature>
<dbReference type="InterPro" id="IPR036452">
    <property type="entry name" value="Ribo_hydro-like"/>
</dbReference>
<dbReference type="InterPro" id="IPR011050">
    <property type="entry name" value="Pectin_lyase_fold/virulence"/>
</dbReference>
<evidence type="ECO:0000256" key="4">
    <source>
        <dbReference type="SAM" id="Phobius"/>
    </source>
</evidence>
<sequence>MIDHVTKKIGFLKTTAIGGLVFLLPLIVIGFLLGQLAPIVLSIAKFLNETLGFKTANGYLILLGLSVLVIVLLCFAAGIVARWTIGQRIGGFVERNLTLIFPRYSIYKDQLAGGLDADALRGRMMPALVHLDGVTRPVLEIERSLGGKVTIYLPGAPDPWSGTIGFVDETQITPIETDLGEYLNGAAPPAVPAFPGAEGYGASTPGGRGGKVIAVTNLNASGPGSLQAACSEKGPRIVVFRVAGTIDGNVKIKNDYITIAGQTAPGDGVTLKGNIAIDANHVVIRYLRVRADSSGDAVGCRYKHHIVLDHLSASWSTDEVMSVYHCEDVTIQWCLISEAGSESHKFGGIWGSNRGTHHHNLFANNYSRNPRFASGGGLNDFRNNVIYNWQHQSIYGGEAHQPGNDRFSSFSGNLIANYYKAGPGTQDGVRSRILDPSTRNGEADAGQWWVSDNFVAGFPEVTADNWKGVTKQDDHFRLSEPWPAMPIKQQTAEQAYHAVLEQVGCTLPTRDAIDARIIRDVRNGVGSRGENGFVTNQEEAGGWVEMKTGQPPADTDNDGMPDQWEVTFGLDPHDDGDNTQDSDNDGYTNVEEYLNGGDPTQYVDYTIGAAAFLWGGVLPASEKPRVIVTSDGEIDDECSLVRFLLYANEWDVEGIITSSSQYHWRGHRWAGDDWAEPYLQAYAEVQPNLVKHDPRYPTAEFLRARTLLGNVDAEGEMEKTTPGSTRIVEVLLDDSDSRPVWLQAWGGTNTIARALKTIEERHPERMAEVAQKTRFFFIWEQDDAYQSYIRPHWGRYEIPTIICDQFWSIAYQWNKILPQDKQEYFKAEWMKTNILENHGPLCSLYKAHVPGSHGLSGDTDFTPGDFRSEGDSPAFLHVIPTGLRSTESPGYGGWGGRYTRVRGATWLDPVPDPKFAYPAGRWYTRSAWGRKYMRDTYPKSQDLMRAYFYPLVRWTDAVQNDFAARADWCVATYADANHPPVVASPRALDVSVSPGEGVPLSIKGSRDPDGDQLTYRWWRYTEADTYPGKVEIQDAENQEAAFTVPADAASGATIHVVCEVTDTGAPPLTRYQRTIVKVK</sequence>
<name>A0A8S1IMK6_9CHLO</name>
<dbReference type="OrthoDB" id="3592035at2759"/>
<dbReference type="InterPro" id="IPR052063">
    <property type="entry name" value="Polysaccharide_Lyase_1"/>
</dbReference>
<organism evidence="7 8">
    <name type="scientific">Ostreobium quekettii</name>
    <dbReference type="NCBI Taxonomy" id="121088"/>
    <lineage>
        <taxon>Eukaryota</taxon>
        <taxon>Viridiplantae</taxon>
        <taxon>Chlorophyta</taxon>
        <taxon>core chlorophytes</taxon>
        <taxon>Ulvophyceae</taxon>
        <taxon>TCBD clade</taxon>
        <taxon>Bryopsidales</taxon>
        <taxon>Ostreobineae</taxon>
        <taxon>Ostreobiaceae</taxon>
        <taxon>Ostreobium</taxon>
    </lineage>
</organism>
<dbReference type="AlphaFoldDB" id="A0A8S1IMK6"/>
<keyword evidence="4" id="KW-1133">Transmembrane helix</keyword>
<evidence type="ECO:0000256" key="2">
    <source>
        <dbReference type="ARBA" id="ARBA00023180"/>
    </source>
</evidence>
<dbReference type="SUPFAM" id="SSF51126">
    <property type="entry name" value="Pectin lyase-like"/>
    <property type="match status" value="1"/>
</dbReference>
<keyword evidence="4" id="KW-0812">Transmembrane</keyword>
<keyword evidence="2" id="KW-0325">Glycoprotein</keyword>
<feature type="domain" description="Cellulose-binding Sde182 nucleoside hydrolase-like" evidence="5">
    <location>
        <begin position="625"/>
        <end position="898"/>
    </location>
</feature>
<evidence type="ECO:0008006" key="9">
    <source>
        <dbReference type="Google" id="ProtNLM"/>
    </source>
</evidence>
<dbReference type="Gene3D" id="2.60.40.10">
    <property type="entry name" value="Immunoglobulins"/>
    <property type="match status" value="1"/>
</dbReference>
<dbReference type="GO" id="GO:0016799">
    <property type="term" value="F:hydrolase activity, hydrolyzing N-glycosyl compounds"/>
    <property type="evidence" value="ECO:0007669"/>
    <property type="project" value="InterPro"/>
</dbReference>
<proteinExistence type="predicted"/>
<dbReference type="Proteomes" id="UP000708148">
    <property type="component" value="Unassembled WGS sequence"/>
</dbReference>